<name>A0A1H4IDU1_9PSEU</name>
<reference evidence="3" key="1">
    <citation type="submission" date="2016-10" db="EMBL/GenBank/DDBJ databases">
        <authorList>
            <person name="Varghese N."/>
            <person name="Submissions S."/>
        </authorList>
    </citation>
    <scope>NUCLEOTIDE SEQUENCE [LARGE SCALE GENOMIC DNA]</scope>
    <source>
        <strain evidence="3">DSM 44544</strain>
    </source>
</reference>
<protein>
    <submittedName>
        <fullName evidence="2">Uncharacterized protein</fullName>
    </submittedName>
</protein>
<dbReference type="STRING" id="208445.SAMN04489727_0453"/>
<dbReference type="Proteomes" id="UP000199622">
    <property type="component" value="Unassembled WGS sequence"/>
</dbReference>
<organism evidence="2 3">
    <name type="scientific">Amycolatopsis tolypomycina</name>
    <dbReference type="NCBI Taxonomy" id="208445"/>
    <lineage>
        <taxon>Bacteria</taxon>
        <taxon>Bacillati</taxon>
        <taxon>Actinomycetota</taxon>
        <taxon>Actinomycetes</taxon>
        <taxon>Pseudonocardiales</taxon>
        <taxon>Pseudonocardiaceae</taxon>
        <taxon>Amycolatopsis</taxon>
    </lineage>
</organism>
<proteinExistence type="predicted"/>
<evidence type="ECO:0000256" key="1">
    <source>
        <dbReference type="SAM" id="MobiDB-lite"/>
    </source>
</evidence>
<sequence>MRAISTAEAGQRTGGLVAVFGDDDPAGTRPRETGPAAAEELVRRLREFYGLPRS</sequence>
<evidence type="ECO:0000313" key="2">
    <source>
        <dbReference type="EMBL" id="SEB32284.1"/>
    </source>
</evidence>
<accession>A0A1H4IDU1</accession>
<keyword evidence="3" id="KW-1185">Reference proteome</keyword>
<dbReference type="AlphaFoldDB" id="A0A1H4IDU1"/>
<dbReference type="EMBL" id="FNSO01000002">
    <property type="protein sequence ID" value="SEB32284.1"/>
    <property type="molecule type" value="Genomic_DNA"/>
</dbReference>
<evidence type="ECO:0000313" key="3">
    <source>
        <dbReference type="Proteomes" id="UP000199622"/>
    </source>
</evidence>
<feature type="region of interest" description="Disordered" evidence="1">
    <location>
        <begin position="1"/>
        <end position="36"/>
    </location>
</feature>
<gene>
    <name evidence="2" type="ORF">SAMN04489727_0453</name>
</gene>